<accession>A0A3G4ZZU1</accession>
<evidence type="ECO:0000313" key="1">
    <source>
        <dbReference type="EMBL" id="AYV79794.1"/>
    </source>
</evidence>
<protein>
    <submittedName>
        <fullName evidence="1">Uncharacterized protein</fullName>
    </submittedName>
</protein>
<dbReference type="EMBL" id="MK072184">
    <property type="protein sequence ID" value="AYV79794.1"/>
    <property type="molecule type" value="Genomic_DNA"/>
</dbReference>
<name>A0A3G4ZZU1_9VIRU</name>
<sequence>MNRSNQFTHISDDYKIESQLLYFCLDIIKSAKPFIICDINPNFITAHINEIILNQQKYAHNISPAKLSICDDVSVKSFSHSIKFVCKQYATCDIALYKNREQLKHFTQEINGNKIIDITERLAQYNNALLMLDLDDTNIQNTFRQMFIIFANVISKHIDTIALLDCIYDIIDIILYSYLVIRNNIYVYQDTYNLDNIAEIRIIQTYLMQFTNCYYALIPYILD</sequence>
<proteinExistence type="predicted"/>
<organism evidence="1">
    <name type="scientific">Faunusvirus sp</name>
    <dbReference type="NCBI Taxonomy" id="2487766"/>
    <lineage>
        <taxon>Viruses</taxon>
        <taxon>Varidnaviria</taxon>
        <taxon>Bamfordvirae</taxon>
        <taxon>Nucleocytoviricota</taxon>
        <taxon>Megaviricetes</taxon>
        <taxon>Imitervirales</taxon>
        <taxon>Mimiviridae</taxon>
    </lineage>
</organism>
<gene>
    <name evidence="1" type="ORF">Faunusvirus53_1</name>
</gene>
<feature type="non-terminal residue" evidence="1">
    <location>
        <position position="223"/>
    </location>
</feature>
<reference evidence="1" key="1">
    <citation type="submission" date="2018-10" db="EMBL/GenBank/DDBJ databases">
        <title>Hidden diversity of soil giant viruses.</title>
        <authorList>
            <person name="Schulz F."/>
            <person name="Alteio L."/>
            <person name="Goudeau D."/>
            <person name="Ryan E.M."/>
            <person name="Malmstrom R.R."/>
            <person name="Blanchard J."/>
            <person name="Woyke T."/>
        </authorList>
    </citation>
    <scope>NUCLEOTIDE SEQUENCE</scope>
    <source>
        <strain evidence="1">FNV1</strain>
    </source>
</reference>